<name>A0A126QLP6_9BACT</name>
<dbReference type="OrthoDB" id="9805924at2"/>
<dbReference type="GO" id="GO:0005840">
    <property type="term" value="C:ribosome"/>
    <property type="evidence" value="ECO:0007669"/>
    <property type="project" value="UniProtKB-KW"/>
</dbReference>
<dbReference type="EMBL" id="CP014206">
    <property type="protein sequence ID" value="AMK10980.1"/>
    <property type="molecule type" value="Genomic_DNA"/>
</dbReference>
<dbReference type="EMBL" id="SOBK01000001">
    <property type="protein sequence ID" value="TDT91980.1"/>
    <property type="molecule type" value="Genomic_DNA"/>
</dbReference>
<dbReference type="Proteomes" id="UP000295506">
    <property type="component" value="Unassembled WGS sequence"/>
</dbReference>
<dbReference type="AlphaFoldDB" id="A0A126QLP6"/>
<feature type="domain" description="N-acetyltransferase" evidence="1">
    <location>
        <begin position="5"/>
        <end position="144"/>
    </location>
</feature>
<dbReference type="SUPFAM" id="SSF55729">
    <property type="entry name" value="Acyl-CoA N-acyltransferases (Nat)"/>
    <property type="match status" value="1"/>
</dbReference>
<dbReference type="Proteomes" id="UP000055611">
    <property type="component" value="Chromosome"/>
</dbReference>
<protein>
    <submittedName>
        <fullName evidence="3">Ribosomal protein S18 acetylase RimI-like enzyme</fullName>
    </submittedName>
</protein>
<keyword evidence="4" id="KW-1185">Reference proteome</keyword>
<keyword evidence="3" id="KW-0687">Ribonucleoprotein</keyword>
<dbReference type="Pfam" id="PF00583">
    <property type="entry name" value="Acetyltransf_1"/>
    <property type="match status" value="1"/>
</dbReference>
<proteinExistence type="predicted"/>
<evidence type="ECO:0000259" key="1">
    <source>
        <dbReference type="PROSITE" id="PS51186"/>
    </source>
</evidence>
<dbReference type="InterPro" id="IPR000182">
    <property type="entry name" value="GNAT_dom"/>
</dbReference>
<dbReference type="KEGG" id="dej:AWY79_07565"/>
<evidence type="ECO:0000313" key="4">
    <source>
        <dbReference type="Proteomes" id="UP000055611"/>
    </source>
</evidence>
<dbReference type="RefSeq" id="WP_066802124.1">
    <property type="nucleotide sequence ID" value="NZ_CP014206.1"/>
</dbReference>
<dbReference type="CDD" id="cd04301">
    <property type="entry name" value="NAT_SF"/>
    <property type="match status" value="1"/>
</dbReference>
<dbReference type="Gene3D" id="3.40.630.30">
    <property type="match status" value="1"/>
</dbReference>
<accession>A0A126QLP6</accession>
<evidence type="ECO:0000313" key="3">
    <source>
        <dbReference type="EMBL" id="TDT91980.1"/>
    </source>
</evidence>
<dbReference type="PROSITE" id="PS51186">
    <property type="entry name" value="GNAT"/>
    <property type="match status" value="1"/>
</dbReference>
<dbReference type="GO" id="GO:0016747">
    <property type="term" value="F:acyltransferase activity, transferring groups other than amino-acyl groups"/>
    <property type="evidence" value="ECO:0007669"/>
    <property type="project" value="InterPro"/>
</dbReference>
<reference evidence="3 5" key="2">
    <citation type="submission" date="2019-03" db="EMBL/GenBank/DDBJ databases">
        <title>Genomic Encyclopedia of Type Strains, Phase IV (KMG-IV): sequencing the most valuable type-strain genomes for metagenomic binning, comparative biology and taxonomic classification.</title>
        <authorList>
            <person name="Goeker M."/>
        </authorList>
    </citation>
    <scope>NUCLEOTIDE SEQUENCE [LARGE SCALE GENOMIC DNA]</scope>
    <source>
        <strain evidence="3 5">DSM 101483</strain>
    </source>
</reference>
<evidence type="ECO:0000313" key="2">
    <source>
        <dbReference type="EMBL" id="AMK10980.1"/>
    </source>
</evidence>
<dbReference type="InterPro" id="IPR016181">
    <property type="entry name" value="Acyl_CoA_acyltransferase"/>
</dbReference>
<sequence>MPEAVVIRPATMRDLEGLASLLLTVTPRGVNAAVNGDTPNQCLERMLTNGRGRVLAAFGVDGTVVGMCSGTLTTCMAEGGPAVLIEDVVVREDRRGQGLGARLVDMLADRARDDQAGRLALLADPDASLANGPEATFKHPDIHL</sequence>
<evidence type="ECO:0000313" key="5">
    <source>
        <dbReference type="Proteomes" id="UP000295506"/>
    </source>
</evidence>
<reference evidence="2 4" key="1">
    <citation type="journal article" date="2016" name="Front. Microbiol.">
        <title>Genome Sequence of the Piezophilic, Mesophilic Sulfate-Reducing Bacterium Desulfovibrio indicus J2T.</title>
        <authorList>
            <person name="Cao J."/>
            <person name="Maignien L."/>
            <person name="Shao Z."/>
            <person name="Alain K."/>
            <person name="Jebbar M."/>
        </authorList>
    </citation>
    <scope>NUCLEOTIDE SEQUENCE [LARGE SCALE GENOMIC DNA]</scope>
    <source>
        <strain evidence="2 4">J2</strain>
    </source>
</reference>
<organism evidence="3 5">
    <name type="scientific">Pseudodesulfovibrio indicus</name>
    <dbReference type="NCBI Taxonomy" id="1716143"/>
    <lineage>
        <taxon>Bacteria</taxon>
        <taxon>Pseudomonadati</taxon>
        <taxon>Thermodesulfobacteriota</taxon>
        <taxon>Desulfovibrionia</taxon>
        <taxon>Desulfovibrionales</taxon>
        <taxon>Desulfovibrionaceae</taxon>
    </lineage>
</organism>
<keyword evidence="3" id="KW-0689">Ribosomal protein</keyword>
<gene>
    <name evidence="2" type="ORF">AWY79_07565</name>
    <name evidence="3" type="ORF">EDC59_101383</name>
</gene>